<sequence length="267" mass="29639">MSTSKFATWNVRGFRHKSKQLDFLAFAHARDIDALFVQETNFRAPLDVTAFRRDFHVDAFFSLTPSRACGVGVIFISGRFRQKAHCTFEANGRMLMLHTYINGKRVPFVNLYAPVTRSDTNTFFKELHQLLLELLPHVLLGDFNCVVSSQRHRQKRAPPPSILTSSVRIDEEESSALCREATVEELGGAIWCMPPNSAPGPDGLTAGFHATFLDTLGEALLAPVNVFFREQTKPISFGAGRIVLRLMDGAPPADGVVIVASNHPAER</sequence>
<organism evidence="2 3">
    <name type="scientific">Rhipicephalus sanguineus</name>
    <name type="common">Brown dog tick</name>
    <name type="synonym">Ixodes sanguineus</name>
    <dbReference type="NCBI Taxonomy" id="34632"/>
    <lineage>
        <taxon>Eukaryota</taxon>
        <taxon>Metazoa</taxon>
        <taxon>Ecdysozoa</taxon>
        <taxon>Arthropoda</taxon>
        <taxon>Chelicerata</taxon>
        <taxon>Arachnida</taxon>
        <taxon>Acari</taxon>
        <taxon>Parasitiformes</taxon>
        <taxon>Ixodida</taxon>
        <taxon>Ixodoidea</taxon>
        <taxon>Ixodidae</taxon>
        <taxon>Rhipicephalinae</taxon>
        <taxon>Rhipicephalus</taxon>
        <taxon>Rhipicephalus</taxon>
    </lineage>
</organism>
<keyword evidence="3" id="KW-1185">Reference proteome</keyword>
<dbReference type="AlphaFoldDB" id="A0A9D4Q4A3"/>
<comment type="caution">
    <text evidence="2">The sequence shown here is derived from an EMBL/GenBank/DDBJ whole genome shotgun (WGS) entry which is preliminary data.</text>
</comment>
<evidence type="ECO:0000313" key="2">
    <source>
        <dbReference type="EMBL" id="KAH7963790.1"/>
    </source>
</evidence>
<dbReference type="Gene3D" id="3.60.10.10">
    <property type="entry name" value="Endonuclease/exonuclease/phosphatase"/>
    <property type="match status" value="1"/>
</dbReference>
<dbReference type="GO" id="GO:0003824">
    <property type="term" value="F:catalytic activity"/>
    <property type="evidence" value="ECO:0007669"/>
    <property type="project" value="InterPro"/>
</dbReference>
<dbReference type="Proteomes" id="UP000821837">
    <property type="component" value="Chromosome 3"/>
</dbReference>
<protein>
    <recommendedName>
        <fullName evidence="1">Endonuclease/exonuclease/phosphatase domain-containing protein</fullName>
    </recommendedName>
</protein>
<evidence type="ECO:0000259" key="1">
    <source>
        <dbReference type="Pfam" id="PF03372"/>
    </source>
</evidence>
<name>A0A9D4Q4A3_RHISA</name>
<dbReference type="EMBL" id="JABSTV010001249">
    <property type="protein sequence ID" value="KAH7963790.1"/>
    <property type="molecule type" value="Genomic_DNA"/>
</dbReference>
<evidence type="ECO:0000313" key="3">
    <source>
        <dbReference type="Proteomes" id="UP000821837"/>
    </source>
</evidence>
<feature type="domain" description="Endonuclease/exonuclease/phosphatase" evidence="1">
    <location>
        <begin position="7"/>
        <end position="174"/>
    </location>
</feature>
<dbReference type="Pfam" id="PF03372">
    <property type="entry name" value="Exo_endo_phos"/>
    <property type="match status" value="1"/>
</dbReference>
<dbReference type="InterPro" id="IPR036691">
    <property type="entry name" value="Endo/exonu/phosph_ase_sf"/>
</dbReference>
<proteinExistence type="predicted"/>
<reference evidence="2" key="2">
    <citation type="submission" date="2021-09" db="EMBL/GenBank/DDBJ databases">
        <authorList>
            <person name="Jia N."/>
            <person name="Wang J."/>
            <person name="Shi W."/>
            <person name="Du L."/>
            <person name="Sun Y."/>
            <person name="Zhan W."/>
            <person name="Jiang J."/>
            <person name="Wang Q."/>
            <person name="Zhang B."/>
            <person name="Ji P."/>
            <person name="Sakyi L.B."/>
            <person name="Cui X."/>
            <person name="Yuan T."/>
            <person name="Jiang B."/>
            <person name="Yang W."/>
            <person name="Lam T.T.-Y."/>
            <person name="Chang Q."/>
            <person name="Ding S."/>
            <person name="Wang X."/>
            <person name="Zhu J."/>
            <person name="Ruan X."/>
            <person name="Zhao L."/>
            <person name="Wei J."/>
            <person name="Que T."/>
            <person name="Du C."/>
            <person name="Cheng J."/>
            <person name="Dai P."/>
            <person name="Han X."/>
            <person name="Huang E."/>
            <person name="Gao Y."/>
            <person name="Liu J."/>
            <person name="Shao H."/>
            <person name="Ye R."/>
            <person name="Li L."/>
            <person name="Wei W."/>
            <person name="Wang X."/>
            <person name="Wang C."/>
            <person name="Huo Q."/>
            <person name="Li W."/>
            <person name="Guo W."/>
            <person name="Chen H."/>
            <person name="Chen S."/>
            <person name="Zhou L."/>
            <person name="Zhou L."/>
            <person name="Ni X."/>
            <person name="Tian J."/>
            <person name="Zhou Y."/>
            <person name="Sheng Y."/>
            <person name="Liu T."/>
            <person name="Pan Y."/>
            <person name="Xia L."/>
            <person name="Li J."/>
            <person name="Zhao F."/>
            <person name="Cao W."/>
        </authorList>
    </citation>
    <scope>NUCLEOTIDE SEQUENCE</scope>
    <source>
        <strain evidence="2">Rsan-2018</strain>
        <tissue evidence="2">Larvae</tissue>
    </source>
</reference>
<accession>A0A9D4Q4A3</accession>
<dbReference type="InterPro" id="IPR005135">
    <property type="entry name" value="Endo/exonuclease/phosphatase"/>
</dbReference>
<gene>
    <name evidence="2" type="ORF">HPB52_022900</name>
</gene>
<reference evidence="2" key="1">
    <citation type="journal article" date="2020" name="Cell">
        <title>Large-Scale Comparative Analyses of Tick Genomes Elucidate Their Genetic Diversity and Vector Capacities.</title>
        <authorList>
            <consortium name="Tick Genome and Microbiome Consortium (TIGMIC)"/>
            <person name="Jia N."/>
            <person name="Wang J."/>
            <person name="Shi W."/>
            <person name="Du L."/>
            <person name="Sun Y."/>
            <person name="Zhan W."/>
            <person name="Jiang J.F."/>
            <person name="Wang Q."/>
            <person name="Zhang B."/>
            <person name="Ji P."/>
            <person name="Bell-Sakyi L."/>
            <person name="Cui X.M."/>
            <person name="Yuan T.T."/>
            <person name="Jiang B.G."/>
            <person name="Yang W.F."/>
            <person name="Lam T.T."/>
            <person name="Chang Q.C."/>
            <person name="Ding S.J."/>
            <person name="Wang X.J."/>
            <person name="Zhu J.G."/>
            <person name="Ruan X.D."/>
            <person name="Zhao L."/>
            <person name="Wei J.T."/>
            <person name="Ye R.Z."/>
            <person name="Que T.C."/>
            <person name="Du C.H."/>
            <person name="Zhou Y.H."/>
            <person name="Cheng J.X."/>
            <person name="Dai P.F."/>
            <person name="Guo W.B."/>
            <person name="Han X.H."/>
            <person name="Huang E.J."/>
            <person name="Li L.F."/>
            <person name="Wei W."/>
            <person name="Gao Y.C."/>
            <person name="Liu J.Z."/>
            <person name="Shao H.Z."/>
            <person name="Wang X."/>
            <person name="Wang C.C."/>
            <person name="Yang T.C."/>
            <person name="Huo Q.B."/>
            <person name="Li W."/>
            <person name="Chen H.Y."/>
            <person name="Chen S.E."/>
            <person name="Zhou L.G."/>
            <person name="Ni X.B."/>
            <person name="Tian J.H."/>
            <person name="Sheng Y."/>
            <person name="Liu T."/>
            <person name="Pan Y.S."/>
            <person name="Xia L.Y."/>
            <person name="Li J."/>
            <person name="Zhao F."/>
            <person name="Cao W.C."/>
        </authorList>
    </citation>
    <scope>NUCLEOTIDE SEQUENCE</scope>
    <source>
        <strain evidence="2">Rsan-2018</strain>
    </source>
</reference>
<dbReference type="SUPFAM" id="SSF56219">
    <property type="entry name" value="DNase I-like"/>
    <property type="match status" value="1"/>
</dbReference>